<dbReference type="SUPFAM" id="SSF63712">
    <property type="entry name" value="Nicotinic receptor ligand binding domain-like"/>
    <property type="match status" value="1"/>
</dbReference>
<dbReference type="OMA" id="YSEFEVW"/>
<dbReference type="InterPro" id="IPR006202">
    <property type="entry name" value="Neur_chan_lig-bd"/>
</dbReference>
<dbReference type="OrthoDB" id="410315at2759"/>
<dbReference type="GO" id="GO:0005230">
    <property type="term" value="F:extracellular ligand-gated monoatomic ion channel activity"/>
    <property type="evidence" value="ECO:0007669"/>
    <property type="project" value="InterPro"/>
</dbReference>
<dbReference type="GO" id="GO:0016020">
    <property type="term" value="C:membrane"/>
    <property type="evidence" value="ECO:0007669"/>
    <property type="project" value="InterPro"/>
</dbReference>
<reference evidence="3" key="3">
    <citation type="submission" date="2015-06" db="UniProtKB">
        <authorList>
            <consortium name="EnsemblMetazoa"/>
        </authorList>
    </citation>
    <scope>IDENTIFICATION</scope>
</reference>
<accession>R7T5W6</accession>
<protein>
    <recommendedName>
        <fullName evidence="1">Neurotransmitter-gated ion-channel ligand-binding domain-containing protein</fullName>
    </recommendedName>
</protein>
<dbReference type="Proteomes" id="UP000014760">
    <property type="component" value="Unassembled WGS sequence"/>
</dbReference>
<evidence type="ECO:0000313" key="4">
    <source>
        <dbReference type="Proteomes" id="UP000014760"/>
    </source>
</evidence>
<dbReference type="AlphaFoldDB" id="R7T5W6"/>
<gene>
    <name evidence="2" type="ORF">CAPTEDRAFT_202062</name>
</gene>
<proteinExistence type="predicted"/>
<name>R7T5W6_CAPTE</name>
<evidence type="ECO:0000259" key="1">
    <source>
        <dbReference type="Pfam" id="PF02931"/>
    </source>
</evidence>
<dbReference type="EMBL" id="AMQN01003420">
    <property type="status" value="NOT_ANNOTATED_CDS"/>
    <property type="molecule type" value="Genomic_DNA"/>
</dbReference>
<sequence length="235" mass="26891">MCEYYIPKRERPYSTQFICTSTEMVQSLSDDYTDVATHLNSATPGVAKTVPPVTRNATGIPSPVTVHFGLALIQIDDFEPNDKAYTDALHLDERLQWDPSEYNRVVVSRIPSSWIWNPDLVMMYNIEYSKDKQLSLVYNTGDVLNIDPIKRKTRCFRQNDGQYKCKFDVVSWTYDGNVIDLQPYEGLNRVDLSDYVELPGVSVTETTAQRVVKYYPCCPEPYVSLDYTITLKPGV</sequence>
<dbReference type="EnsemblMetazoa" id="CapteT202062">
    <property type="protein sequence ID" value="CapteP202062"/>
    <property type="gene ID" value="CapteG202062"/>
</dbReference>
<evidence type="ECO:0000313" key="2">
    <source>
        <dbReference type="EMBL" id="ELT88715.1"/>
    </source>
</evidence>
<reference evidence="2 4" key="2">
    <citation type="journal article" date="2013" name="Nature">
        <title>Insights into bilaterian evolution from three spiralian genomes.</title>
        <authorList>
            <person name="Simakov O."/>
            <person name="Marletaz F."/>
            <person name="Cho S.J."/>
            <person name="Edsinger-Gonzales E."/>
            <person name="Havlak P."/>
            <person name="Hellsten U."/>
            <person name="Kuo D.H."/>
            <person name="Larsson T."/>
            <person name="Lv J."/>
            <person name="Arendt D."/>
            <person name="Savage R."/>
            <person name="Osoegawa K."/>
            <person name="de Jong P."/>
            <person name="Grimwood J."/>
            <person name="Chapman J.A."/>
            <person name="Shapiro H."/>
            <person name="Aerts A."/>
            <person name="Otillar R.P."/>
            <person name="Terry A.Y."/>
            <person name="Boore J.L."/>
            <person name="Grigoriev I.V."/>
            <person name="Lindberg D.R."/>
            <person name="Seaver E.C."/>
            <person name="Weisblat D.A."/>
            <person name="Putnam N.H."/>
            <person name="Rokhsar D.S."/>
        </authorList>
    </citation>
    <scope>NUCLEOTIDE SEQUENCE</scope>
    <source>
        <strain evidence="2 4">I ESC-2004</strain>
    </source>
</reference>
<dbReference type="STRING" id="283909.R7T5W6"/>
<dbReference type="HOGENOM" id="CLU_1181188_0_0_1"/>
<keyword evidence="4" id="KW-1185">Reference proteome</keyword>
<reference evidence="4" key="1">
    <citation type="submission" date="2012-12" db="EMBL/GenBank/DDBJ databases">
        <authorList>
            <person name="Hellsten U."/>
            <person name="Grimwood J."/>
            <person name="Chapman J.A."/>
            <person name="Shapiro H."/>
            <person name="Aerts A."/>
            <person name="Otillar R.P."/>
            <person name="Terry A.Y."/>
            <person name="Boore J.L."/>
            <person name="Simakov O."/>
            <person name="Marletaz F."/>
            <person name="Cho S.-J."/>
            <person name="Edsinger-Gonzales E."/>
            <person name="Havlak P."/>
            <person name="Kuo D.-H."/>
            <person name="Larsson T."/>
            <person name="Lv J."/>
            <person name="Arendt D."/>
            <person name="Savage R."/>
            <person name="Osoegawa K."/>
            <person name="de Jong P."/>
            <person name="Lindberg D.R."/>
            <person name="Seaver E.C."/>
            <person name="Weisblat D.A."/>
            <person name="Putnam N.H."/>
            <person name="Grigoriev I.V."/>
            <person name="Rokhsar D.S."/>
        </authorList>
    </citation>
    <scope>NUCLEOTIDE SEQUENCE</scope>
    <source>
        <strain evidence="4">I ESC-2004</strain>
    </source>
</reference>
<dbReference type="Pfam" id="PF02931">
    <property type="entry name" value="Neur_chan_LBD"/>
    <property type="match status" value="1"/>
</dbReference>
<organism evidence="2">
    <name type="scientific">Capitella teleta</name>
    <name type="common">Polychaete worm</name>
    <dbReference type="NCBI Taxonomy" id="283909"/>
    <lineage>
        <taxon>Eukaryota</taxon>
        <taxon>Metazoa</taxon>
        <taxon>Spiralia</taxon>
        <taxon>Lophotrochozoa</taxon>
        <taxon>Annelida</taxon>
        <taxon>Polychaeta</taxon>
        <taxon>Sedentaria</taxon>
        <taxon>Scolecida</taxon>
        <taxon>Capitellidae</taxon>
        <taxon>Capitella</taxon>
    </lineage>
</organism>
<feature type="domain" description="Neurotransmitter-gated ion-channel ligand-binding" evidence="1">
    <location>
        <begin position="50"/>
        <end position="232"/>
    </location>
</feature>
<dbReference type="EMBL" id="KB311733">
    <property type="protein sequence ID" value="ELT88715.1"/>
    <property type="molecule type" value="Genomic_DNA"/>
</dbReference>
<dbReference type="InterPro" id="IPR036734">
    <property type="entry name" value="Neur_chan_lig-bd_sf"/>
</dbReference>
<dbReference type="Gene3D" id="2.70.170.10">
    <property type="entry name" value="Neurotransmitter-gated ion-channel ligand-binding domain"/>
    <property type="match status" value="1"/>
</dbReference>
<evidence type="ECO:0000313" key="3">
    <source>
        <dbReference type="EnsemblMetazoa" id="CapteP202062"/>
    </source>
</evidence>